<name>A0A1B9HZ88_9TREE</name>
<accession>A0A1B9HZ88</accession>
<dbReference type="OrthoDB" id="2561417at2759"/>
<gene>
    <name evidence="2" type="ORF">I206_05330</name>
    <name evidence="3" type="ORF">I206_107126</name>
</gene>
<dbReference type="AlphaFoldDB" id="A0A1B9HZ88"/>
<feature type="transmembrane region" description="Helical" evidence="1">
    <location>
        <begin position="12"/>
        <end position="32"/>
    </location>
</feature>
<evidence type="ECO:0000256" key="1">
    <source>
        <dbReference type="SAM" id="Phobius"/>
    </source>
</evidence>
<evidence type="ECO:0000313" key="4">
    <source>
        <dbReference type="Proteomes" id="UP000094020"/>
    </source>
</evidence>
<reference evidence="2" key="3">
    <citation type="submission" date="2016-07" db="EMBL/GenBank/DDBJ databases">
        <title>Evolution of pathogenesis and genome organization in the Tremellales.</title>
        <authorList>
            <person name="Cuomo C."/>
            <person name="Litvintseva A."/>
            <person name="Heitman J."/>
            <person name="Chen Y."/>
            <person name="Sun S."/>
            <person name="Springer D."/>
            <person name="Dromer F."/>
            <person name="Young S."/>
            <person name="Zeng Q."/>
            <person name="Chapman S."/>
            <person name="Gujja S."/>
            <person name="Saif S."/>
            <person name="Birren B."/>
        </authorList>
    </citation>
    <scope>NUCLEOTIDE SEQUENCE</scope>
    <source>
        <strain evidence="2">CBS 10737</strain>
    </source>
</reference>
<keyword evidence="1" id="KW-1133">Transmembrane helix</keyword>
<sequence>MSSSLYGSTIRYSLFGITTITFILALFLNLFLPGWGDQGVIVAGIHGFIGVIMLIYYPPAIFFSIKDSKKKWDQGGGEVAVNVIITISWLAVFIWECIIASMRLCLDPDSGFYVNHNRCQPAAIGLTVLYFINMVIHFGWTTWIITIVEKNSIGRKERDEVYKIPSHDLVRGKFNRHIGDTKIAEDEEAGLYNLKPK</sequence>
<keyword evidence="1" id="KW-0472">Membrane</keyword>
<feature type="transmembrane region" description="Helical" evidence="1">
    <location>
        <begin position="38"/>
        <end position="58"/>
    </location>
</feature>
<feature type="transmembrane region" description="Helical" evidence="1">
    <location>
        <begin position="79"/>
        <end position="102"/>
    </location>
</feature>
<dbReference type="EMBL" id="KI894013">
    <property type="protein sequence ID" value="OCF48551.1"/>
    <property type="molecule type" value="Genomic_DNA"/>
</dbReference>
<dbReference type="Proteomes" id="UP000094020">
    <property type="component" value="Chromosome 10"/>
</dbReference>
<reference evidence="2" key="1">
    <citation type="submission" date="2013-07" db="EMBL/GenBank/DDBJ databases">
        <title>The Genome Sequence of Cryptococcus pinus CBS10737.</title>
        <authorList>
            <consortium name="The Broad Institute Genome Sequencing Platform"/>
            <person name="Cuomo C."/>
            <person name="Litvintseva A."/>
            <person name="Chen Y."/>
            <person name="Heitman J."/>
            <person name="Sun S."/>
            <person name="Springer D."/>
            <person name="Dromer F."/>
            <person name="Young S.K."/>
            <person name="Zeng Q."/>
            <person name="Gargeya S."/>
            <person name="Fitzgerald M."/>
            <person name="Abouelleil A."/>
            <person name="Alvarado L."/>
            <person name="Berlin A.M."/>
            <person name="Chapman S.B."/>
            <person name="Dewar J."/>
            <person name="Goldberg J."/>
            <person name="Griggs A."/>
            <person name="Gujja S."/>
            <person name="Hansen M."/>
            <person name="Howarth C."/>
            <person name="Imamovic A."/>
            <person name="Larimer J."/>
            <person name="McCowan C."/>
            <person name="Murphy C."/>
            <person name="Pearson M."/>
            <person name="Priest M."/>
            <person name="Roberts A."/>
            <person name="Saif S."/>
            <person name="Shea T."/>
            <person name="Sykes S."/>
            <person name="Wortman J."/>
            <person name="Nusbaum C."/>
            <person name="Birren B."/>
        </authorList>
    </citation>
    <scope>NUCLEOTIDE SEQUENCE [LARGE SCALE GENOMIC DNA]</scope>
    <source>
        <strain evidence="2">CBS 10737</strain>
    </source>
</reference>
<dbReference type="GeneID" id="30173699"/>
<keyword evidence="4" id="KW-1185">Reference proteome</keyword>
<reference evidence="3" key="4">
    <citation type="submission" date="2024-02" db="EMBL/GenBank/DDBJ databases">
        <title>Comparative genomics of Cryptococcus and Kwoniella reveals pathogenesis evolution and contrasting modes of karyotype evolution via chromosome fusion or intercentromeric recombination.</title>
        <authorList>
            <person name="Coelho M.A."/>
            <person name="David-Palma M."/>
            <person name="Shea T."/>
            <person name="Bowers K."/>
            <person name="McGinley-Smith S."/>
            <person name="Mohammad A.W."/>
            <person name="Gnirke A."/>
            <person name="Yurkov A.M."/>
            <person name="Nowrousian M."/>
            <person name="Sun S."/>
            <person name="Cuomo C.A."/>
            <person name="Heitman J."/>
        </authorList>
    </citation>
    <scope>NUCLEOTIDE SEQUENCE</scope>
    <source>
        <strain evidence="3">CBS 10737</strain>
    </source>
</reference>
<protein>
    <submittedName>
        <fullName evidence="2">Uncharacterized protein</fullName>
    </submittedName>
</protein>
<evidence type="ECO:0000313" key="2">
    <source>
        <dbReference type="EMBL" id="OCF48551.1"/>
    </source>
</evidence>
<dbReference type="RefSeq" id="XP_019009770.1">
    <property type="nucleotide sequence ID" value="XM_019157052.1"/>
</dbReference>
<feature type="transmembrane region" description="Helical" evidence="1">
    <location>
        <begin position="122"/>
        <end position="148"/>
    </location>
</feature>
<keyword evidence="1" id="KW-0812">Transmembrane</keyword>
<dbReference type="KEGG" id="kpin:30173699"/>
<proteinExistence type="predicted"/>
<evidence type="ECO:0000313" key="3">
    <source>
        <dbReference type="EMBL" id="WWC73160.1"/>
    </source>
</evidence>
<reference evidence="3" key="2">
    <citation type="submission" date="2013-07" db="EMBL/GenBank/DDBJ databases">
        <authorList>
            <consortium name="The Broad Institute Genome Sequencing Platform"/>
            <person name="Cuomo C."/>
            <person name="Litvintseva A."/>
            <person name="Chen Y."/>
            <person name="Heitman J."/>
            <person name="Sun S."/>
            <person name="Springer D."/>
            <person name="Dromer F."/>
            <person name="Young S.K."/>
            <person name="Zeng Q."/>
            <person name="Gargeya S."/>
            <person name="Fitzgerald M."/>
            <person name="Abouelleil A."/>
            <person name="Alvarado L."/>
            <person name="Berlin A.M."/>
            <person name="Chapman S.B."/>
            <person name="Dewar J."/>
            <person name="Goldberg J."/>
            <person name="Griggs A."/>
            <person name="Gujja S."/>
            <person name="Hansen M."/>
            <person name="Howarth C."/>
            <person name="Imamovic A."/>
            <person name="Larimer J."/>
            <person name="McCowan C."/>
            <person name="Murphy C."/>
            <person name="Pearson M."/>
            <person name="Priest M."/>
            <person name="Roberts A."/>
            <person name="Saif S."/>
            <person name="Shea T."/>
            <person name="Sykes S."/>
            <person name="Wortman J."/>
            <person name="Nusbaum C."/>
            <person name="Birren B."/>
        </authorList>
    </citation>
    <scope>NUCLEOTIDE SEQUENCE</scope>
    <source>
        <strain evidence="3">CBS 10737</strain>
    </source>
</reference>
<dbReference type="EMBL" id="CP144528">
    <property type="protein sequence ID" value="WWC73160.1"/>
    <property type="molecule type" value="Genomic_DNA"/>
</dbReference>
<organism evidence="2">
    <name type="scientific">Kwoniella pini CBS 10737</name>
    <dbReference type="NCBI Taxonomy" id="1296096"/>
    <lineage>
        <taxon>Eukaryota</taxon>
        <taxon>Fungi</taxon>
        <taxon>Dikarya</taxon>
        <taxon>Basidiomycota</taxon>
        <taxon>Agaricomycotina</taxon>
        <taxon>Tremellomycetes</taxon>
        <taxon>Tremellales</taxon>
        <taxon>Cryptococcaceae</taxon>
        <taxon>Kwoniella</taxon>
    </lineage>
</organism>